<dbReference type="AlphaFoldDB" id="A0A2M7E8Y9"/>
<evidence type="ECO:0000313" key="3">
    <source>
        <dbReference type="EMBL" id="PIV64165.1"/>
    </source>
</evidence>
<comment type="caution">
    <text evidence="3">The sequence shown here is derived from an EMBL/GenBank/DDBJ whole genome shotgun (WGS) entry which is preliminary data.</text>
</comment>
<feature type="domain" description="Glycosyltransferase subfamily 4-like N-terminal" evidence="2">
    <location>
        <begin position="25"/>
        <end position="118"/>
    </location>
</feature>
<dbReference type="GO" id="GO:0016757">
    <property type="term" value="F:glycosyltransferase activity"/>
    <property type="evidence" value="ECO:0007669"/>
    <property type="project" value="InterPro"/>
</dbReference>
<accession>A0A2M7E8Y9</accession>
<dbReference type="Pfam" id="PF13477">
    <property type="entry name" value="Glyco_trans_4_2"/>
    <property type="match status" value="1"/>
</dbReference>
<dbReference type="SUPFAM" id="SSF53756">
    <property type="entry name" value="UDP-Glycosyltransferase/glycogen phosphorylase"/>
    <property type="match status" value="2"/>
</dbReference>
<dbReference type="PANTHER" id="PTHR12526:SF630">
    <property type="entry name" value="GLYCOSYLTRANSFERASE"/>
    <property type="match status" value="1"/>
</dbReference>
<dbReference type="InterPro" id="IPR028098">
    <property type="entry name" value="Glyco_trans_4-like_N"/>
</dbReference>
<dbReference type="CDD" id="cd03808">
    <property type="entry name" value="GT4_CapM-like"/>
    <property type="match status" value="1"/>
</dbReference>
<gene>
    <name evidence="3" type="ORF">COS11_03595</name>
</gene>
<feature type="domain" description="Glycosyl transferase family 1" evidence="1">
    <location>
        <begin position="270"/>
        <end position="437"/>
    </location>
</feature>
<dbReference type="InterPro" id="IPR001296">
    <property type="entry name" value="Glyco_trans_1"/>
</dbReference>
<dbReference type="EMBL" id="PETL01000176">
    <property type="protein sequence ID" value="PIV64165.1"/>
    <property type="molecule type" value="Genomic_DNA"/>
</dbReference>
<dbReference type="Proteomes" id="UP000228886">
    <property type="component" value="Unassembled WGS sequence"/>
</dbReference>
<evidence type="ECO:0000313" key="4">
    <source>
        <dbReference type="Proteomes" id="UP000228886"/>
    </source>
</evidence>
<dbReference type="Gene3D" id="3.40.50.2000">
    <property type="entry name" value="Glycogen Phosphorylase B"/>
    <property type="match status" value="3"/>
</dbReference>
<protein>
    <recommendedName>
        <fullName evidence="5">Glycosyltransferase family 1 protein</fullName>
    </recommendedName>
</protein>
<proteinExistence type="predicted"/>
<evidence type="ECO:0000259" key="1">
    <source>
        <dbReference type="Pfam" id="PF00534"/>
    </source>
</evidence>
<sequence>MRKIKIGHIITRLIIGGAQENTIFTAEGFKKKGYDVTLISGPPLGPEGSLIEETKKKGLKVLIIPELRREINPFLDTKAFIKLYFIIKKEKYSIIHTHSSKAGVLGRIAASVVSHKFLYIMLQSMTRHFHVGGRPPNGVPPAFLRKQEGGGLLTPKREGASSSPTLSALKYLFSPGKLFQLQHTKLVRRRIIIVHTIHGLPFHPHQNRVLNLIYVNLERFCSLFTDKIICVGKIMKEKAWAARLGNKKKFVVIHSGFEVEKYTNPQIEPEKERKRWGLDVNNIVIGNVGRLFPLKGQEYLLEILGDIKKVFPDVKLLLVGEGILRQTLEKKAENLGLKDAIIFTGLLPPEQIPKVISIFDLLVHTSLREGLPKTVAQGLAAGKPVVVFDVDGAKEIIINEKTGYLVPAKDTDNLRHTIIKALRNKEKSIIMAKEGQKLVKKLFPVEVMVNKIEEVYQELCGV</sequence>
<evidence type="ECO:0000259" key="2">
    <source>
        <dbReference type="Pfam" id="PF13477"/>
    </source>
</evidence>
<organism evidence="3 4">
    <name type="scientific">bacterium (Candidatus Ratteibacteria) CG01_land_8_20_14_3_00_40_19</name>
    <dbReference type="NCBI Taxonomy" id="2014290"/>
    <lineage>
        <taxon>Bacteria</taxon>
        <taxon>Candidatus Ratteibacteria</taxon>
    </lineage>
</organism>
<reference evidence="4" key="1">
    <citation type="submission" date="2017-09" db="EMBL/GenBank/DDBJ databases">
        <title>Depth-based differentiation of microbial function through sediment-hosted aquifers and enrichment of novel symbionts in the deep terrestrial subsurface.</title>
        <authorList>
            <person name="Probst A.J."/>
            <person name="Ladd B."/>
            <person name="Jarett J.K."/>
            <person name="Geller-Mcgrath D.E."/>
            <person name="Sieber C.M.K."/>
            <person name="Emerson J.B."/>
            <person name="Anantharaman K."/>
            <person name="Thomas B.C."/>
            <person name="Malmstrom R."/>
            <person name="Stieglmeier M."/>
            <person name="Klingl A."/>
            <person name="Woyke T."/>
            <person name="Ryan C.M."/>
            <person name="Banfield J.F."/>
        </authorList>
    </citation>
    <scope>NUCLEOTIDE SEQUENCE [LARGE SCALE GENOMIC DNA]</scope>
</reference>
<evidence type="ECO:0008006" key="5">
    <source>
        <dbReference type="Google" id="ProtNLM"/>
    </source>
</evidence>
<dbReference type="PANTHER" id="PTHR12526">
    <property type="entry name" value="GLYCOSYLTRANSFERASE"/>
    <property type="match status" value="1"/>
</dbReference>
<name>A0A2M7E8Y9_9BACT</name>
<dbReference type="Pfam" id="PF00534">
    <property type="entry name" value="Glycos_transf_1"/>
    <property type="match status" value="1"/>
</dbReference>